<dbReference type="EMBL" id="VAUV01000014">
    <property type="protein sequence ID" value="TLD69324.1"/>
    <property type="molecule type" value="Genomic_DNA"/>
</dbReference>
<proteinExistence type="predicted"/>
<dbReference type="AlphaFoldDB" id="A0A5R8KAJ3"/>
<keyword evidence="1" id="KW-0175">Coiled coil</keyword>
<name>A0A5R8KAJ3_9BACT</name>
<keyword evidence="3" id="KW-0808">Transferase</keyword>
<accession>A0A5R8KAJ3</accession>
<dbReference type="Gene3D" id="3.90.550.10">
    <property type="entry name" value="Spore Coat Polysaccharide Biosynthesis Protein SpsA, Chain A"/>
    <property type="match status" value="2"/>
</dbReference>
<gene>
    <name evidence="3" type="ORF">FEM03_18310</name>
</gene>
<keyword evidence="4" id="KW-1185">Reference proteome</keyword>
<evidence type="ECO:0000313" key="4">
    <source>
        <dbReference type="Proteomes" id="UP000306196"/>
    </source>
</evidence>
<dbReference type="Pfam" id="PF00535">
    <property type="entry name" value="Glycos_transf_2"/>
    <property type="match status" value="1"/>
</dbReference>
<comment type="caution">
    <text evidence="3">The sequence shown here is derived from an EMBL/GenBank/DDBJ whole genome shotgun (WGS) entry which is preliminary data.</text>
</comment>
<evidence type="ECO:0000313" key="3">
    <source>
        <dbReference type="EMBL" id="TLD69324.1"/>
    </source>
</evidence>
<evidence type="ECO:0000259" key="2">
    <source>
        <dbReference type="Pfam" id="PF00535"/>
    </source>
</evidence>
<organism evidence="3 4">
    <name type="scientific">Phragmitibacter flavus</name>
    <dbReference type="NCBI Taxonomy" id="2576071"/>
    <lineage>
        <taxon>Bacteria</taxon>
        <taxon>Pseudomonadati</taxon>
        <taxon>Verrucomicrobiota</taxon>
        <taxon>Verrucomicrobiia</taxon>
        <taxon>Verrucomicrobiales</taxon>
        <taxon>Verrucomicrobiaceae</taxon>
        <taxon>Phragmitibacter</taxon>
    </lineage>
</organism>
<dbReference type="InterPro" id="IPR001173">
    <property type="entry name" value="Glyco_trans_2-like"/>
</dbReference>
<feature type="coiled-coil region" evidence="1">
    <location>
        <begin position="504"/>
        <end position="545"/>
    </location>
</feature>
<sequence>MLSTSSTPTISLLHATRGRPELAAATRKSWLEAAKSPEQVEHLFALDADDVSSTEQLSNFYHCVVNQTNAGCVAAWNLAAAKSRGSILILLSDDWQARPGWDQEIIKRLGDLSQPKVLRVSDGHRRDDILCLGICTRARYLQQGAILHEGYQGIYSDDEFSLRAYRDGVVVDARDLQFVHAHPHFNPSIALDETYLRQNSTDREIHGRQLFLRRNPQALGHWLHPSDPQRKFVPWDPSAEFELPLISVIMRSHNRPQMMRRAVNSVRQQSYPNIELIVVAHGEALQYAPVIVEEGNPSRHLPLQILEAQPTAKLGAMLNAGASTAKGQWLIVLDDDDTWHSECLEKLACGLLAKLQPSPRGSACQHTYIYENILPDGEIVETHRVLATPGFTRLLLSEHLGNNRLAIHSFLYEKSLWQELDGYDESLDVAEDWDFSRRCLLRADFLVVPQSLAYYHLRPQAADQTQTSNAINHAYARSHLLNGAARVALNEPQLAAAALISSSIAELRDEFFQLRSQLASREQDIKKLQTQLKDSVKNLQKSEKSLAKIQAAVSNWNGRSWITRAFHRLRV</sequence>
<protein>
    <submittedName>
        <fullName evidence="3">Glycosyltransferase</fullName>
    </submittedName>
</protein>
<feature type="domain" description="Glycosyltransferase 2-like" evidence="2">
    <location>
        <begin position="247"/>
        <end position="348"/>
    </location>
</feature>
<dbReference type="SUPFAM" id="SSF53448">
    <property type="entry name" value="Nucleotide-diphospho-sugar transferases"/>
    <property type="match status" value="2"/>
</dbReference>
<dbReference type="GO" id="GO:0016758">
    <property type="term" value="F:hexosyltransferase activity"/>
    <property type="evidence" value="ECO:0007669"/>
    <property type="project" value="UniProtKB-ARBA"/>
</dbReference>
<dbReference type="OrthoDB" id="153025at2"/>
<dbReference type="PANTHER" id="PTHR22916">
    <property type="entry name" value="GLYCOSYLTRANSFERASE"/>
    <property type="match status" value="1"/>
</dbReference>
<dbReference type="RefSeq" id="WP_138087740.1">
    <property type="nucleotide sequence ID" value="NZ_VAUV01000014.1"/>
</dbReference>
<evidence type="ECO:0000256" key="1">
    <source>
        <dbReference type="SAM" id="Coils"/>
    </source>
</evidence>
<dbReference type="InterPro" id="IPR029044">
    <property type="entry name" value="Nucleotide-diphossugar_trans"/>
</dbReference>
<dbReference type="Proteomes" id="UP000306196">
    <property type="component" value="Unassembled WGS sequence"/>
</dbReference>
<reference evidence="3 4" key="1">
    <citation type="submission" date="2019-05" db="EMBL/GenBank/DDBJ databases">
        <title>Verrucobacter flavum gen. nov., sp. nov. a new member of the family Verrucomicrobiaceae.</title>
        <authorList>
            <person name="Szuroczki S."/>
            <person name="Abbaszade G."/>
            <person name="Szabo A."/>
            <person name="Felfoldi T."/>
            <person name="Schumann P."/>
            <person name="Boka K."/>
            <person name="Keki Z."/>
            <person name="Toumi M."/>
            <person name="Toth E."/>
        </authorList>
    </citation>
    <scope>NUCLEOTIDE SEQUENCE [LARGE SCALE GENOMIC DNA]</scope>
    <source>
        <strain evidence="3 4">MG-N-17</strain>
    </source>
</reference>